<dbReference type="AlphaFoldDB" id="A0A8C2KCS8"/>
<dbReference type="InterPro" id="IPR036691">
    <property type="entry name" value="Endo/exonu/phosph_ase_sf"/>
</dbReference>
<dbReference type="SUPFAM" id="SSF56219">
    <property type="entry name" value="DNase I-like"/>
    <property type="match status" value="1"/>
</dbReference>
<evidence type="ECO:0008006" key="3">
    <source>
        <dbReference type="Google" id="ProtNLM"/>
    </source>
</evidence>
<dbReference type="Gene3D" id="3.60.10.10">
    <property type="entry name" value="Endonuclease/exonuclease/phosphatase"/>
    <property type="match status" value="1"/>
</dbReference>
<protein>
    <recommendedName>
        <fullName evidence="3">Endonuclease/exonuclease/phosphatase domain-containing protein</fullName>
    </recommendedName>
</protein>
<evidence type="ECO:0000313" key="1">
    <source>
        <dbReference type="Ensembl" id="ENSCCRP00020105829.1"/>
    </source>
</evidence>
<dbReference type="Proteomes" id="UP000694701">
    <property type="component" value="Unplaced"/>
</dbReference>
<evidence type="ECO:0000313" key="2">
    <source>
        <dbReference type="Proteomes" id="UP000694701"/>
    </source>
</evidence>
<organism evidence="1 2">
    <name type="scientific">Cyprinus carpio</name>
    <name type="common">Common carp</name>
    <dbReference type="NCBI Taxonomy" id="7962"/>
    <lineage>
        <taxon>Eukaryota</taxon>
        <taxon>Metazoa</taxon>
        <taxon>Chordata</taxon>
        <taxon>Craniata</taxon>
        <taxon>Vertebrata</taxon>
        <taxon>Euteleostomi</taxon>
        <taxon>Actinopterygii</taxon>
        <taxon>Neopterygii</taxon>
        <taxon>Teleostei</taxon>
        <taxon>Ostariophysi</taxon>
        <taxon>Cypriniformes</taxon>
        <taxon>Cyprinidae</taxon>
        <taxon>Cyprininae</taxon>
        <taxon>Cyprinus</taxon>
    </lineage>
</organism>
<reference evidence="1" key="1">
    <citation type="submission" date="2025-08" db="UniProtKB">
        <authorList>
            <consortium name="Ensembl"/>
        </authorList>
    </citation>
    <scope>IDENTIFICATION</scope>
</reference>
<dbReference type="Ensembl" id="ENSCCRT00020115609.1">
    <property type="protein sequence ID" value="ENSCCRP00020105829.1"/>
    <property type="gene ID" value="ENSCCRG00020048301.1"/>
</dbReference>
<name>A0A8C2KCS8_CYPCA</name>
<accession>A0A8C2KCS8</accession>
<proteinExistence type="predicted"/>
<sequence>MNNIRFISWNVKGANQPTKINKIISDLQDLKGDIVFLQETHLPSGETMLIKRRRFSQVYHSKFSARARGAAILIQN</sequence>